<dbReference type="SUPFAM" id="SSF52499">
    <property type="entry name" value="Isochorismatase-like hydrolases"/>
    <property type="match status" value="1"/>
</dbReference>
<keyword evidence="2" id="KW-0662">Pyridine nucleotide biosynthesis</keyword>
<dbReference type="KEGG" id="sng:SNE_A15850"/>
<reference key="1">
    <citation type="journal article" date="2011" name="Mol. Biol. Evol.">
        <title>Unity in variety -- the pan-genome of the Chlamydiae.</title>
        <authorList>
            <person name="Collingro A."/>
            <person name="Tischler P."/>
            <person name="Weinmaier T."/>
            <person name="Penz T."/>
            <person name="Heinz E."/>
            <person name="Brunham R.C."/>
            <person name="Read T.D."/>
            <person name="Bavoil P.M."/>
            <person name="Sachse K."/>
            <person name="Kahane S."/>
            <person name="Friedman M.G."/>
            <person name="Rattei T."/>
            <person name="Myers G.S.A."/>
            <person name="Horn M."/>
        </authorList>
    </citation>
    <scope>NUCLEOTIDE SEQUENCE</scope>
    <source>
        <strain>Z</strain>
    </source>
</reference>
<keyword evidence="3" id="KW-0479">Metal-binding</keyword>
<organism evidence="10 11">
    <name type="scientific">Simkania negevensis (strain ATCC VR-1471 / DSM 27360 / Z)</name>
    <dbReference type="NCBI Taxonomy" id="331113"/>
    <lineage>
        <taxon>Bacteria</taxon>
        <taxon>Pseudomonadati</taxon>
        <taxon>Chlamydiota</taxon>
        <taxon>Chlamydiia</taxon>
        <taxon>Parachlamydiales</taxon>
        <taxon>Simkaniaceae</taxon>
        <taxon>Simkania</taxon>
    </lineage>
</organism>
<evidence type="ECO:0000259" key="9">
    <source>
        <dbReference type="Pfam" id="PF00857"/>
    </source>
</evidence>
<evidence type="ECO:0000313" key="10">
    <source>
        <dbReference type="EMBL" id="CCB89462.1"/>
    </source>
</evidence>
<evidence type="ECO:0000256" key="6">
    <source>
        <dbReference type="ARBA" id="ARBA00039017"/>
    </source>
</evidence>
<dbReference type="InterPro" id="IPR000868">
    <property type="entry name" value="Isochorismatase-like_dom"/>
</dbReference>
<name>F8L5I1_SIMNZ</name>
<dbReference type="OrthoDB" id="9796485at2"/>
<dbReference type="AlphaFoldDB" id="F8L5I1"/>
<feature type="domain" description="Isochorismatase-like" evidence="9">
    <location>
        <begin position="3"/>
        <end position="197"/>
    </location>
</feature>
<accession>F8L5I1</accession>
<dbReference type="HOGENOM" id="CLU_068979_13_1_0"/>
<dbReference type="Gene3D" id="3.40.50.850">
    <property type="entry name" value="Isochorismatase-like"/>
    <property type="match status" value="1"/>
</dbReference>
<dbReference type="Proteomes" id="UP000000496">
    <property type="component" value="Chromosome gsn.131"/>
</dbReference>
<proteinExistence type="inferred from homology"/>
<dbReference type="InterPro" id="IPR052347">
    <property type="entry name" value="Isochorismatase_Nicotinamidase"/>
</dbReference>
<dbReference type="NCBIfam" id="NF008623">
    <property type="entry name" value="PRK11609.1"/>
    <property type="match status" value="1"/>
</dbReference>
<evidence type="ECO:0000256" key="5">
    <source>
        <dbReference type="ARBA" id="ARBA00037900"/>
    </source>
</evidence>
<evidence type="ECO:0000256" key="4">
    <source>
        <dbReference type="ARBA" id="ARBA00022801"/>
    </source>
</evidence>
<gene>
    <name evidence="10" type="primary">pncA</name>
    <name evidence="10" type="ordered locus">SNE_A15850</name>
</gene>
<dbReference type="EMBL" id="FR872582">
    <property type="protein sequence ID" value="CCB89462.1"/>
    <property type="molecule type" value="Genomic_DNA"/>
</dbReference>
<comment type="similarity">
    <text evidence="1">Belongs to the isochorismatase family.</text>
</comment>
<dbReference type="CDD" id="cd01011">
    <property type="entry name" value="nicotinamidase"/>
    <property type="match status" value="1"/>
</dbReference>
<keyword evidence="11" id="KW-1185">Reference proteome</keyword>
<dbReference type="PANTHER" id="PTHR11080:SF2">
    <property type="entry name" value="LD05707P"/>
    <property type="match status" value="1"/>
</dbReference>
<dbReference type="GO" id="GO:0046872">
    <property type="term" value="F:metal ion binding"/>
    <property type="evidence" value="ECO:0007669"/>
    <property type="project" value="UniProtKB-KW"/>
</dbReference>
<evidence type="ECO:0000256" key="7">
    <source>
        <dbReference type="ARBA" id="ARBA00043224"/>
    </source>
</evidence>
<evidence type="ECO:0000256" key="8">
    <source>
        <dbReference type="ARBA" id="ARBA00072277"/>
    </source>
</evidence>
<evidence type="ECO:0000256" key="1">
    <source>
        <dbReference type="ARBA" id="ARBA00006336"/>
    </source>
</evidence>
<evidence type="ECO:0000256" key="2">
    <source>
        <dbReference type="ARBA" id="ARBA00022642"/>
    </source>
</evidence>
<dbReference type="GO" id="GO:0019363">
    <property type="term" value="P:pyridine nucleotide biosynthetic process"/>
    <property type="evidence" value="ECO:0007669"/>
    <property type="project" value="UniProtKB-KW"/>
</dbReference>
<dbReference type="STRING" id="331113.SNE_A15850"/>
<dbReference type="EC" id="3.5.1.19" evidence="6"/>
<dbReference type="GO" id="GO:0008936">
    <property type="term" value="F:nicotinamidase activity"/>
    <property type="evidence" value="ECO:0007669"/>
    <property type="project" value="UniProtKB-EC"/>
</dbReference>
<dbReference type="Pfam" id="PF00857">
    <property type="entry name" value="Isochorismatase"/>
    <property type="match status" value="1"/>
</dbReference>
<sequence length="202" mass="22808">MEALIVVDIQYDFMPSGALGVKKGDEVIPVINSFIGKFSLVIASQDWHPENHVSFAKTHGKEVGEKIKVDGIEQILWPVHCVEHTHGAALVKELNKDRIHKYFHKGNNPEIDSYSAFFDNERLRETGLDEFLRIKNVTKVFLAGLTTEYCVLYTAMDALELGYEVAVVLDACRPVNLDPHDEKHAIEKMRKAGIEIVYSKSL</sequence>
<dbReference type="InterPro" id="IPR036380">
    <property type="entry name" value="Isochorismatase-like_sf"/>
</dbReference>
<keyword evidence="4 10" id="KW-0378">Hydrolase</keyword>
<dbReference type="PANTHER" id="PTHR11080">
    <property type="entry name" value="PYRAZINAMIDASE/NICOTINAMIDASE"/>
    <property type="match status" value="1"/>
</dbReference>
<protein>
    <recommendedName>
        <fullName evidence="8">Nicotinamidase</fullName>
        <ecNumber evidence="6">3.5.1.19</ecNumber>
    </recommendedName>
    <alternativeName>
        <fullName evidence="7">Nicotinamide deamidase</fullName>
    </alternativeName>
</protein>
<dbReference type="FunFam" id="3.40.50.850:FF:000006">
    <property type="entry name" value="Bifunctional pyrazinamidase/nicotinamidase"/>
    <property type="match status" value="1"/>
</dbReference>
<reference evidence="10 11" key="2">
    <citation type="journal article" date="2011" name="Mol. Biol. Evol.">
        <title>Unity in variety--the pan-genome of the Chlamydiae.</title>
        <authorList>
            <person name="Collingro A."/>
            <person name="Tischler P."/>
            <person name="Weinmaier T."/>
            <person name="Penz T."/>
            <person name="Heinz E."/>
            <person name="Brunham R.C."/>
            <person name="Read T.D."/>
            <person name="Bavoil P.M."/>
            <person name="Sachse K."/>
            <person name="Kahane S."/>
            <person name="Friedman M.G."/>
            <person name="Rattei T."/>
            <person name="Myers G.S."/>
            <person name="Horn M."/>
        </authorList>
    </citation>
    <scope>NUCLEOTIDE SEQUENCE [LARGE SCALE GENOMIC DNA]</scope>
    <source>
        <strain evidence="11">ATCC VR-1471 / Z</strain>
    </source>
</reference>
<comment type="pathway">
    <text evidence="5">Cofactor biosynthesis; nicotinate biosynthesis; nicotinate from nicotinamide: step 1/1.</text>
</comment>
<evidence type="ECO:0000313" key="11">
    <source>
        <dbReference type="Proteomes" id="UP000000496"/>
    </source>
</evidence>
<dbReference type="eggNOG" id="COG1335">
    <property type="taxonomic scope" value="Bacteria"/>
</dbReference>
<evidence type="ECO:0000256" key="3">
    <source>
        <dbReference type="ARBA" id="ARBA00022723"/>
    </source>
</evidence>